<evidence type="ECO:0000256" key="1">
    <source>
        <dbReference type="SAM" id="MobiDB-lite"/>
    </source>
</evidence>
<evidence type="ECO:0000259" key="2">
    <source>
        <dbReference type="Pfam" id="PF11716"/>
    </source>
</evidence>
<dbReference type="NCBIfam" id="TIGR03086">
    <property type="entry name" value="TIGR03086 family metal-binding protein"/>
    <property type="match status" value="1"/>
</dbReference>
<dbReference type="InterPro" id="IPR024344">
    <property type="entry name" value="MDMPI_metal-binding"/>
</dbReference>
<dbReference type="InterPro" id="IPR017520">
    <property type="entry name" value="CHP03086"/>
</dbReference>
<name>A0ABY9I782_9ACTN</name>
<organism evidence="3 4">
    <name type="scientific">Streptomyces laculatispora</name>
    <dbReference type="NCBI Taxonomy" id="887464"/>
    <lineage>
        <taxon>Bacteria</taxon>
        <taxon>Bacillati</taxon>
        <taxon>Actinomycetota</taxon>
        <taxon>Actinomycetes</taxon>
        <taxon>Kitasatosporales</taxon>
        <taxon>Streptomycetaceae</taxon>
        <taxon>Streptomyces</taxon>
    </lineage>
</organism>
<dbReference type="NCBIfam" id="TIGR03083">
    <property type="entry name" value="maleylpyruvate isomerase family mycothiol-dependent enzyme"/>
    <property type="match status" value="1"/>
</dbReference>
<sequence>MTDNTTHHTAHRNPGTAPADPRTALWKAVALAGATLTTLPPERLDGPTPCPDYTVRRLCDHLVAVLRRVALIGRGGDPLELPSVADDLTDGDREAAWETAAREAEDAWSDPAILSRPLHLPFGTLPGAAAAVAYTTEFTLHTWDLATAAGLRPAWDPEVLAGSLAAMRRAVPAEPRGGRVPFAAVVEVAADAADIDRLVSWYGRKP</sequence>
<feature type="region of interest" description="Disordered" evidence="1">
    <location>
        <begin position="1"/>
        <end position="22"/>
    </location>
</feature>
<dbReference type="SUPFAM" id="SSF109854">
    <property type="entry name" value="DinB/YfiT-like putative metalloenzymes"/>
    <property type="match status" value="1"/>
</dbReference>
<feature type="domain" description="Mycothiol-dependent maleylpyruvate isomerase metal-binding" evidence="2">
    <location>
        <begin position="32"/>
        <end position="146"/>
    </location>
</feature>
<evidence type="ECO:0000313" key="3">
    <source>
        <dbReference type="EMBL" id="WLQ42341.1"/>
    </source>
</evidence>
<gene>
    <name evidence="3" type="ORF">P8A22_21725</name>
</gene>
<reference evidence="3 4" key="1">
    <citation type="submission" date="2023-03" db="EMBL/GenBank/DDBJ databases">
        <title>Isolation and description of six Streptomyces strains from soil environments, able to metabolize different microbial glucans.</title>
        <authorList>
            <person name="Widen T."/>
            <person name="Larsbrink J."/>
        </authorList>
    </citation>
    <scope>NUCLEOTIDE SEQUENCE [LARGE SCALE GENOMIC DNA]</scope>
    <source>
        <strain evidence="3 4">Mut2</strain>
    </source>
</reference>
<dbReference type="Gene3D" id="1.20.120.450">
    <property type="entry name" value="dinb family like domain"/>
    <property type="match status" value="1"/>
</dbReference>
<proteinExistence type="predicted"/>
<accession>A0ABY9I782</accession>
<dbReference type="Pfam" id="PF11716">
    <property type="entry name" value="MDMPI_N"/>
    <property type="match status" value="1"/>
</dbReference>
<dbReference type="Proteomes" id="UP001229952">
    <property type="component" value="Chromosome"/>
</dbReference>
<evidence type="ECO:0000313" key="4">
    <source>
        <dbReference type="Proteomes" id="UP001229952"/>
    </source>
</evidence>
<dbReference type="InterPro" id="IPR017517">
    <property type="entry name" value="Maleyloyr_isom"/>
</dbReference>
<protein>
    <submittedName>
        <fullName evidence="3">TIGR03086 family metal-binding protein</fullName>
    </submittedName>
</protein>
<dbReference type="RefSeq" id="WP_306089587.1">
    <property type="nucleotide sequence ID" value="NZ_CP120992.1"/>
</dbReference>
<keyword evidence="4" id="KW-1185">Reference proteome</keyword>
<dbReference type="InterPro" id="IPR034660">
    <property type="entry name" value="DinB/YfiT-like"/>
</dbReference>
<dbReference type="EMBL" id="CP120992">
    <property type="protein sequence ID" value="WLQ42341.1"/>
    <property type="molecule type" value="Genomic_DNA"/>
</dbReference>